<dbReference type="SUPFAM" id="SSF52972">
    <property type="entry name" value="ITPase-like"/>
    <property type="match status" value="1"/>
</dbReference>
<dbReference type="Gene3D" id="3.90.950.10">
    <property type="match status" value="1"/>
</dbReference>
<keyword evidence="4 10" id="KW-0547">Nucleotide-binding</keyword>
<dbReference type="GO" id="GO:0017111">
    <property type="term" value="F:ribonucleoside triphosphate phosphatase activity"/>
    <property type="evidence" value="ECO:0007669"/>
    <property type="project" value="InterPro"/>
</dbReference>
<dbReference type="GO" id="GO:0009117">
    <property type="term" value="P:nucleotide metabolic process"/>
    <property type="evidence" value="ECO:0007669"/>
    <property type="project" value="UniProtKB-KW"/>
</dbReference>
<keyword evidence="5 10" id="KW-0378">Hydrolase</keyword>
<evidence type="ECO:0000256" key="5">
    <source>
        <dbReference type="ARBA" id="ARBA00022801"/>
    </source>
</evidence>
<dbReference type="GO" id="GO:0036222">
    <property type="term" value="F:XTP diphosphatase activity"/>
    <property type="evidence" value="ECO:0007669"/>
    <property type="project" value="UniProtKB-UniRule"/>
</dbReference>
<evidence type="ECO:0000313" key="12">
    <source>
        <dbReference type="EMBL" id="ADH92822.1"/>
    </source>
</evidence>
<dbReference type="AlphaFoldDB" id="D7BPH3"/>
<comment type="catalytic activity">
    <reaction evidence="10">
        <text>ITP + H2O = IMP + diphosphate + H(+)</text>
        <dbReference type="Rhea" id="RHEA:29399"/>
        <dbReference type="ChEBI" id="CHEBI:15377"/>
        <dbReference type="ChEBI" id="CHEBI:15378"/>
        <dbReference type="ChEBI" id="CHEBI:33019"/>
        <dbReference type="ChEBI" id="CHEBI:58053"/>
        <dbReference type="ChEBI" id="CHEBI:61402"/>
        <dbReference type="EC" id="3.6.1.66"/>
    </reaction>
</comment>
<feature type="binding site" evidence="10">
    <location>
        <position position="77"/>
    </location>
    <ligand>
        <name>substrate</name>
    </ligand>
</feature>
<dbReference type="GO" id="GO:0035870">
    <property type="term" value="F:dITP diphosphatase activity"/>
    <property type="evidence" value="ECO:0007669"/>
    <property type="project" value="UniProtKB-UniRule"/>
</dbReference>
<dbReference type="HOGENOM" id="CLU_082080_0_1_11"/>
<dbReference type="EMBL" id="CP002045">
    <property type="protein sequence ID" value="ADH92822.1"/>
    <property type="molecule type" value="Genomic_DNA"/>
</dbReference>
<evidence type="ECO:0000256" key="7">
    <source>
        <dbReference type="ARBA" id="ARBA00023080"/>
    </source>
</evidence>
<reference evidence="12 13" key="1">
    <citation type="journal article" date="2010" name="Stand. Genomic Sci.">
        <title>Complete genome sequence of Arcanobacterium haemolyticum type strain (11018).</title>
        <authorList>
            <person name="Yasawong M."/>
            <person name="Teshima H."/>
            <person name="Lapidus A."/>
            <person name="Nolan M."/>
            <person name="Lucas S."/>
            <person name="Glavina Del Rio T."/>
            <person name="Tice H."/>
            <person name="Cheng J."/>
            <person name="Bruce D."/>
            <person name="Detter C."/>
            <person name="Tapia R."/>
            <person name="Han C."/>
            <person name="Goodwin L."/>
            <person name="Pitluck S."/>
            <person name="Liolios K."/>
            <person name="Ivanova N."/>
            <person name="Mavromatis K."/>
            <person name="Mikhailova N."/>
            <person name="Pati A."/>
            <person name="Chen A."/>
            <person name="Palaniappan K."/>
            <person name="Land M."/>
            <person name="Hauser L."/>
            <person name="Chang Y."/>
            <person name="Jeffries C."/>
            <person name="Rohde M."/>
            <person name="Sikorski J."/>
            <person name="Pukall R."/>
            <person name="Goker M."/>
            <person name="Woyke T."/>
            <person name="Bristow J."/>
            <person name="Eisen J."/>
            <person name="Markowitz V."/>
            <person name="Hugenholtz P."/>
            <person name="Kyrpides N."/>
            <person name="Klenk H."/>
        </authorList>
    </citation>
    <scope>NUCLEOTIDE SEQUENCE [LARGE SCALE GENOMIC DNA]</scope>
    <source>
        <strain evidence="13">ATCC 9345 / DSM 20595 / CCUG 17215 / LMG 16163 / NBRC 15585 / NCTC 8452 / 11018</strain>
    </source>
</reference>
<protein>
    <recommendedName>
        <fullName evidence="10">dITP/XTP pyrophosphatase</fullName>
        <ecNumber evidence="10">3.6.1.66</ecNumber>
    </recommendedName>
    <alternativeName>
        <fullName evidence="10">Non-canonical purine NTP pyrophosphatase</fullName>
    </alternativeName>
    <alternativeName>
        <fullName evidence="10">Non-standard purine NTP pyrophosphatase</fullName>
    </alternativeName>
    <alternativeName>
        <fullName evidence="10">Nucleoside-triphosphate diphosphatase</fullName>
    </alternativeName>
    <alternativeName>
        <fullName evidence="10">Nucleoside-triphosphate pyrophosphatase</fullName>
        <shortName evidence="10">NTPase</shortName>
    </alternativeName>
</protein>
<dbReference type="FunFam" id="3.90.950.10:FF:000001">
    <property type="entry name" value="dITP/XTP pyrophosphatase"/>
    <property type="match status" value="1"/>
</dbReference>
<organism evidence="12 13">
    <name type="scientific">Arcanobacterium haemolyticum (strain ATCC 9345 / DSM 20595 / CCM 5947 / CCUG 17215 / LMG 16163 / NBRC 15585 / NCTC 8452 / 11018)</name>
    <dbReference type="NCBI Taxonomy" id="644284"/>
    <lineage>
        <taxon>Bacteria</taxon>
        <taxon>Bacillati</taxon>
        <taxon>Actinomycetota</taxon>
        <taxon>Actinomycetes</taxon>
        <taxon>Actinomycetales</taxon>
        <taxon>Actinomycetaceae</taxon>
        <taxon>Arcanobacterium</taxon>
    </lineage>
</organism>
<dbReference type="CDD" id="cd00515">
    <property type="entry name" value="HAM1"/>
    <property type="match status" value="1"/>
</dbReference>
<dbReference type="InterPro" id="IPR020922">
    <property type="entry name" value="dITP/XTP_pyrophosphatase"/>
</dbReference>
<keyword evidence="6 10" id="KW-0460">Magnesium</keyword>
<evidence type="ECO:0000256" key="11">
    <source>
        <dbReference type="RuleBase" id="RU003781"/>
    </source>
</evidence>
<evidence type="ECO:0000313" key="13">
    <source>
        <dbReference type="Proteomes" id="UP000000376"/>
    </source>
</evidence>
<comment type="function">
    <text evidence="10">Pyrophosphatase that catalyzes the hydrolysis of nucleoside triphosphates to their monophosphate derivatives, with a high preference for the non-canonical purine nucleotides XTP (xanthosine triphosphate), dITP (deoxyinosine triphosphate) and ITP. Seems to function as a house-cleaning enzyme that removes non-canonical purine nucleotides from the nucleotide pool, thus preventing their incorporation into DNA/RNA and avoiding chromosomal lesions.</text>
</comment>
<dbReference type="GO" id="GO:0005829">
    <property type="term" value="C:cytosol"/>
    <property type="evidence" value="ECO:0007669"/>
    <property type="project" value="TreeGrafter"/>
</dbReference>
<feature type="binding site" evidence="10">
    <location>
        <begin position="10"/>
        <end position="15"/>
    </location>
    <ligand>
        <name>substrate</name>
    </ligand>
</feature>
<dbReference type="GO" id="GO:0009146">
    <property type="term" value="P:purine nucleoside triphosphate catabolic process"/>
    <property type="evidence" value="ECO:0007669"/>
    <property type="project" value="UniProtKB-UniRule"/>
</dbReference>
<feature type="binding site" evidence="10">
    <location>
        <begin position="159"/>
        <end position="162"/>
    </location>
    <ligand>
        <name>substrate</name>
    </ligand>
</feature>
<keyword evidence="13" id="KW-1185">Reference proteome</keyword>
<dbReference type="InterPro" id="IPR002637">
    <property type="entry name" value="RdgB/HAM1"/>
</dbReference>
<feature type="binding site" evidence="10">
    <location>
        <position position="76"/>
    </location>
    <ligand>
        <name>Mg(2+)</name>
        <dbReference type="ChEBI" id="CHEBI:18420"/>
    </ligand>
</feature>
<dbReference type="GO" id="GO:0046872">
    <property type="term" value="F:metal ion binding"/>
    <property type="evidence" value="ECO:0007669"/>
    <property type="project" value="UniProtKB-KW"/>
</dbReference>
<dbReference type="PANTHER" id="PTHR11067:SF9">
    <property type="entry name" value="INOSINE TRIPHOSPHATE PYROPHOSPHATASE"/>
    <property type="match status" value="1"/>
</dbReference>
<comment type="catalytic activity">
    <reaction evidence="8 10">
        <text>dITP + H2O = dIMP + diphosphate + H(+)</text>
        <dbReference type="Rhea" id="RHEA:28342"/>
        <dbReference type="ChEBI" id="CHEBI:15377"/>
        <dbReference type="ChEBI" id="CHEBI:15378"/>
        <dbReference type="ChEBI" id="CHEBI:33019"/>
        <dbReference type="ChEBI" id="CHEBI:61194"/>
        <dbReference type="ChEBI" id="CHEBI:61382"/>
        <dbReference type="EC" id="3.6.1.66"/>
    </reaction>
</comment>
<evidence type="ECO:0000256" key="8">
    <source>
        <dbReference type="ARBA" id="ARBA00051875"/>
    </source>
</evidence>
<dbReference type="Pfam" id="PF01725">
    <property type="entry name" value="Ham1p_like"/>
    <property type="match status" value="1"/>
</dbReference>
<comment type="caution">
    <text evidence="10">Lacks conserved residue(s) required for the propagation of feature annotation.</text>
</comment>
<dbReference type="HAMAP" id="MF_01405">
    <property type="entry name" value="Non_canon_purine_NTPase"/>
    <property type="match status" value="1"/>
</dbReference>
<sequence>MNQPRLILATRNNHKLGELRQILAPLIPELASDEIHSANALDLPEPVEDATTFAGNALIKARQIAQATGVAAVADDSGICVDVLGGAPGIFSARWSGGHGDDMANLNLLLAQLADVKPEHRRARFTCAAVLVLPDGREFVREGVMEGTLRYEPCGDGGFGYDPIFQPDGYHVTSAELTSDQKNAISHRGRAFSALAPVIKDEVLFDPEV</sequence>
<dbReference type="GO" id="GO:0000166">
    <property type="term" value="F:nucleotide binding"/>
    <property type="evidence" value="ECO:0007669"/>
    <property type="project" value="UniProtKB-KW"/>
</dbReference>
<evidence type="ECO:0000256" key="9">
    <source>
        <dbReference type="ARBA" id="ARBA00052017"/>
    </source>
</evidence>
<feature type="binding site" evidence="10">
    <location>
        <begin position="187"/>
        <end position="188"/>
    </location>
    <ligand>
        <name>substrate</name>
    </ligand>
</feature>
<comment type="catalytic activity">
    <reaction evidence="9 10">
        <text>XTP + H2O = XMP + diphosphate + H(+)</text>
        <dbReference type="Rhea" id="RHEA:28610"/>
        <dbReference type="ChEBI" id="CHEBI:15377"/>
        <dbReference type="ChEBI" id="CHEBI:15378"/>
        <dbReference type="ChEBI" id="CHEBI:33019"/>
        <dbReference type="ChEBI" id="CHEBI:57464"/>
        <dbReference type="ChEBI" id="CHEBI:61314"/>
        <dbReference type="EC" id="3.6.1.66"/>
    </reaction>
</comment>
<dbReference type="RefSeq" id="WP_013170316.1">
    <property type="nucleotide sequence ID" value="NC_014218.1"/>
</dbReference>
<comment type="cofactor">
    <cofactor evidence="10">
        <name>Mg(2+)</name>
        <dbReference type="ChEBI" id="CHEBI:18420"/>
    </cofactor>
    <text evidence="10">Binds 1 Mg(2+) ion per subunit.</text>
</comment>
<comment type="similarity">
    <text evidence="1 10 11">Belongs to the HAM1 NTPase family.</text>
</comment>
<dbReference type="eggNOG" id="COG0127">
    <property type="taxonomic scope" value="Bacteria"/>
</dbReference>
<proteinExistence type="inferred from homology"/>
<evidence type="ECO:0000256" key="4">
    <source>
        <dbReference type="ARBA" id="ARBA00022741"/>
    </source>
</evidence>
<evidence type="ECO:0000256" key="1">
    <source>
        <dbReference type="ARBA" id="ARBA00008023"/>
    </source>
</evidence>
<feature type="binding site" evidence="10">
    <location>
        <position position="182"/>
    </location>
    <ligand>
        <name>substrate</name>
    </ligand>
</feature>
<accession>D7BPH3</accession>
<keyword evidence="3 10" id="KW-0479">Metal-binding</keyword>
<keyword evidence="7 10" id="KW-0546">Nucleotide metabolism</keyword>
<evidence type="ECO:0000256" key="3">
    <source>
        <dbReference type="ARBA" id="ARBA00022723"/>
    </source>
</evidence>
<dbReference type="PANTHER" id="PTHR11067">
    <property type="entry name" value="INOSINE TRIPHOSPHATE PYROPHOSPHATASE/HAM1 PROTEIN"/>
    <property type="match status" value="1"/>
</dbReference>
<evidence type="ECO:0000256" key="6">
    <source>
        <dbReference type="ARBA" id="ARBA00022842"/>
    </source>
</evidence>
<dbReference type="STRING" id="644284.Arch_1109"/>
<dbReference type="EC" id="3.6.1.66" evidence="10"/>
<comment type="subunit">
    <text evidence="2 10">Homodimer.</text>
</comment>
<evidence type="ECO:0000256" key="2">
    <source>
        <dbReference type="ARBA" id="ARBA00011738"/>
    </source>
</evidence>
<dbReference type="OrthoDB" id="9807456at2"/>
<evidence type="ECO:0000256" key="10">
    <source>
        <dbReference type="HAMAP-Rule" id="MF_01405"/>
    </source>
</evidence>
<dbReference type="InterPro" id="IPR029001">
    <property type="entry name" value="ITPase-like_fam"/>
</dbReference>
<dbReference type="Proteomes" id="UP000000376">
    <property type="component" value="Chromosome"/>
</dbReference>
<dbReference type="NCBIfam" id="TIGR00042">
    <property type="entry name" value="RdgB/HAM1 family non-canonical purine NTP pyrophosphatase"/>
    <property type="match status" value="1"/>
</dbReference>
<feature type="active site" description="Proton acceptor" evidence="10">
    <location>
        <position position="76"/>
    </location>
</feature>
<name>D7BPH3_ARCHD</name>
<gene>
    <name evidence="12" type="ordered locus">Arch_1109</name>
</gene>
<dbReference type="KEGG" id="ahe:Arch_1109"/>
<dbReference type="GO" id="GO:0036220">
    <property type="term" value="F:ITP diphosphatase activity"/>
    <property type="evidence" value="ECO:0007669"/>
    <property type="project" value="UniProtKB-UniRule"/>
</dbReference>